<dbReference type="PANTHER" id="PTHR34183:SF1">
    <property type="entry name" value="ENDOLYTIC PEPTIDOGLYCAN TRANSGLYCOSYLASE RLPA"/>
    <property type="match status" value="1"/>
</dbReference>
<evidence type="ECO:0000256" key="1">
    <source>
        <dbReference type="SAM" id="SignalP"/>
    </source>
</evidence>
<feature type="domain" description="RlpA-like protein double-psi beta-barrel" evidence="2">
    <location>
        <begin position="156"/>
        <end position="232"/>
    </location>
</feature>
<evidence type="ECO:0000259" key="2">
    <source>
        <dbReference type="Pfam" id="PF03330"/>
    </source>
</evidence>
<keyword evidence="1" id="KW-0732">Signal</keyword>
<name>A0ABY5E0U9_9ACTN</name>
<accession>A0ABY5E0U9</accession>
<gene>
    <name evidence="3" type="ORF">NBH00_09620</name>
</gene>
<dbReference type="CDD" id="cd22268">
    <property type="entry name" value="DPBB_RlpA-like"/>
    <property type="match status" value="1"/>
</dbReference>
<sequence length="249" mass="25178">MIRPTPARLRAACAVTLTCVAIPTTTAVAADGGAGFGTPTGVQPAPATQATPATADGGTLLVQTASILGRSLHVQGTMAHGQSGRRVAVQTQRKDGRWVTAATATTTSGGSFDAVWRTRHIGRFPVRAISAPSGASAASATVTSTGVTAVTVYRQAKASFYGPGFFGKKTACGQVLQEDTLGVANRGLPCGTLVSVYYNGRSITVPVIDRGPFANGASWDLTSATAQALGFDGVDTIGAVRLPKAAATS</sequence>
<dbReference type="InterPro" id="IPR036908">
    <property type="entry name" value="RlpA-like_sf"/>
</dbReference>
<dbReference type="PANTHER" id="PTHR34183">
    <property type="entry name" value="ENDOLYTIC PEPTIDOGLYCAN TRANSGLYCOSYLASE RLPA"/>
    <property type="match status" value="1"/>
</dbReference>
<keyword evidence="4" id="KW-1185">Reference proteome</keyword>
<dbReference type="Pfam" id="PF03330">
    <property type="entry name" value="DPBB_1"/>
    <property type="match status" value="1"/>
</dbReference>
<dbReference type="Proteomes" id="UP001056035">
    <property type="component" value="Chromosome"/>
</dbReference>
<proteinExistence type="predicted"/>
<dbReference type="SUPFAM" id="SSF50685">
    <property type="entry name" value="Barwin-like endoglucanases"/>
    <property type="match status" value="1"/>
</dbReference>
<evidence type="ECO:0000313" key="3">
    <source>
        <dbReference type="EMBL" id="UTI66450.1"/>
    </source>
</evidence>
<dbReference type="RefSeq" id="WP_254573121.1">
    <property type="nucleotide sequence ID" value="NZ_CP098502.1"/>
</dbReference>
<protein>
    <submittedName>
        <fullName evidence="3">Septal ring lytic transglycosylase RlpA family protein</fullName>
    </submittedName>
</protein>
<feature type="signal peptide" evidence="1">
    <location>
        <begin position="1"/>
        <end position="29"/>
    </location>
</feature>
<reference evidence="3 4" key="1">
    <citation type="submission" date="2022-06" db="EMBL/GenBank/DDBJ databases">
        <title>Paraconexibacter antarcticus.</title>
        <authorList>
            <person name="Kim C.S."/>
        </authorList>
    </citation>
    <scope>NUCLEOTIDE SEQUENCE [LARGE SCALE GENOMIC DNA]</scope>
    <source>
        <strain evidence="3 4">02-257</strain>
    </source>
</reference>
<dbReference type="InterPro" id="IPR009009">
    <property type="entry name" value="RlpA-like_DPBB"/>
</dbReference>
<dbReference type="Gene3D" id="2.40.40.10">
    <property type="entry name" value="RlpA-like domain"/>
    <property type="match status" value="1"/>
</dbReference>
<organism evidence="3 4">
    <name type="scientific">Paraconexibacter antarcticus</name>
    <dbReference type="NCBI Taxonomy" id="2949664"/>
    <lineage>
        <taxon>Bacteria</taxon>
        <taxon>Bacillati</taxon>
        <taxon>Actinomycetota</taxon>
        <taxon>Thermoleophilia</taxon>
        <taxon>Solirubrobacterales</taxon>
        <taxon>Paraconexibacteraceae</taxon>
        <taxon>Paraconexibacter</taxon>
    </lineage>
</organism>
<dbReference type="EMBL" id="CP098502">
    <property type="protein sequence ID" value="UTI66450.1"/>
    <property type="molecule type" value="Genomic_DNA"/>
</dbReference>
<feature type="chain" id="PRO_5046250356" evidence="1">
    <location>
        <begin position="30"/>
        <end position="249"/>
    </location>
</feature>
<evidence type="ECO:0000313" key="4">
    <source>
        <dbReference type="Proteomes" id="UP001056035"/>
    </source>
</evidence>